<gene>
    <name evidence="2" type="ORF">Cci01nite_67020</name>
</gene>
<name>A0A8J3P2J3_9ACTN</name>
<sequence length="290" mass="30607">MRASLIRAVLALYPATVRERYGAEIADLLHASPTPGRDLADTAWCALRDRLTHRTETMTMARARTAAWTVLRLIATPSALGLLMLALISTMGVLANAGNLYEFGNHMYVTAVVLSVPPAWIFGRWAARVRPIPAAVFAVPVALGLGVTAIAVVPGFGQVMGEQTAASLAAIASWTAGATLLAYTLRVLLRNGRSAAARLAGVAGGVLLPTAATAVYVLAALPAERAPRRFAPLSWVSSVSGWDPGLVDDAYRQLEDVIKLLPQMLTLCTVFVLAVVSVTATRPRTVAQSA</sequence>
<feature type="transmembrane region" description="Helical" evidence="1">
    <location>
        <begin position="107"/>
        <end position="127"/>
    </location>
</feature>
<accession>A0A8J3P2J3</accession>
<comment type="caution">
    <text evidence="2">The sequence shown here is derived from an EMBL/GenBank/DDBJ whole genome shotgun (WGS) entry which is preliminary data.</text>
</comment>
<evidence type="ECO:0000313" key="2">
    <source>
        <dbReference type="EMBL" id="GIG01609.1"/>
    </source>
</evidence>
<keyword evidence="1" id="KW-0812">Transmembrane</keyword>
<evidence type="ECO:0000256" key="1">
    <source>
        <dbReference type="SAM" id="Phobius"/>
    </source>
</evidence>
<dbReference type="AlphaFoldDB" id="A0A8J3P2J3"/>
<keyword evidence="1" id="KW-1133">Transmembrane helix</keyword>
<organism evidence="2 3">
    <name type="scientific">Catellatospora citrea</name>
    <dbReference type="NCBI Taxonomy" id="53366"/>
    <lineage>
        <taxon>Bacteria</taxon>
        <taxon>Bacillati</taxon>
        <taxon>Actinomycetota</taxon>
        <taxon>Actinomycetes</taxon>
        <taxon>Micromonosporales</taxon>
        <taxon>Micromonosporaceae</taxon>
        <taxon>Catellatospora</taxon>
    </lineage>
</organism>
<reference evidence="2 3" key="1">
    <citation type="submission" date="2021-01" db="EMBL/GenBank/DDBJ databases">
        <title>Whole genome shotgun sequence of Catellatospora citrea NBRC 14495.</title>
        <authorList>
            <person name="Komaki H."/>
            <person name="Tamura T."/>
        </authorList>
    </citation>
    <scope>NUCLEOTIDE SEQUENCE [LARGE SCALE GENOMIC DNA]</scope>
    <source>
        <strain evidence="2 3">NBRC 14495</strain>
    </source>
</reference>
<dbReference type="RefSeq" id="WP_120322259.1">
    <property type="nucleotide sequence ID" value="NZ_BONH01000041.1"/>
</dbReference>
<dbReference type="Proteomes" id="UP000659904">
    <property type="component" value="Unassembled WGS sequence"/>
</dbReference>
<feature type="transmembrane region" description="Helical" evidence="1">
    <location>
        <begin position="134"/>
        <end position="153"/>
    </location>
</feature>
<feature type="transmembrane region" description="Helical" evidence="1">
    <location>
        <begin position="70"/>
        <end position="95"/>
    </location>
</feature>
<protein>
    <submittedName>
        <fullName evidence="2">Uncharacterized protein</fullName>
    </submittedName>
</protein>
<feature type="transmembrane region" description="Helical" evidence="1">
    <location>
        <begin position="197"/>
        <end position="219"/>
    </location>
</feature>
<keyword evidence="1" id="KW-0472">Membrane</keyword>
<evidence type="ECO:0000313" key="3">
    <source>
        <dbReference type="Proteomes" id="UP000659904"/>
    </source>
</evidence>
<proteinExistence type="predicted"/>
<dbReference type="EMBL" id="BONH01000041">
    <property type="protein sequence ID" value="GIG01609.1"/>
    <property type="molecule type" value="Genomic_DNA"/>
</dbReference>
<feature type="transmembrane region" description="Helical" evidence="1">
    <location>
        <begin position="260"/>
        <end position="280"/>
    </location>
</feature>
<keyword evidence="3" id="KW-1185">Reference proteome</keyword>
<feature type="transmembrane region" description="Helical" evidence="1">
    <location>
        <begin position="165"/>
        <end position="185"/>
    </location>
</feature>